<keyword evidence="4" id="KW-1185">Reference proteome</keyword>
<evidence type="ECO:0000313" key="4">
    <source>
        <dbReference type="Proteomes" id="UP000318416"/>
    </source>
</evidence>
<feature type="compositionally biased region" description="Low complexity" evidence="1">
    <location>
        <begin position="36"/>
        <end position="58"/>
    </location>
</feature>
<evidence type="ECO:0000256" key="1">
    <source>
        <dbReference type="SAM" id="MobiDB-lite"/>
    </source>
</evidence>
<dbReference type="EMBL" id="VIVR01000001">
    <property type="protein sequence ID" value="TWE15466.1"/>
    <property type="molecule type" value="Genomic_DNA"/>
</dbReference>
<feature type="compositionally biased region" description="Polar residues" evidence="1">
    <location>
        <begin position="59"/>
        <end position="69"/>
    </location>
</feature>
<keyword evidence="2" id="KW-0732">Signal</keyword>
<dbReference type="OrthoDB" id="9808778at2"/>
<protein>
    <submittedName>
        <fullName evidence="3">WD40 repeat protein</fullName>
    </submittedName>
</protein>
<dbReference type="RefSeq" id="WP_145786948.1">
    <property type="nucleotide sequence ID" value="NZ_BAAABR010000014.1"/>
</dbReference>
<dbReference type="Pfam" id="PF07676">
    <property type="entry name" value="PD40"/>
    <property type="match status" value="1"/>
</dbReference>
<evidence type="ECO:0000256" key="2">
    <source>
        <dbReference type="SAM" id="SignalP"/>
    </source>
</evidence>
<evidence type="ECO:0000313" key="3">
    <source>
        <dbReference type="EMBL" id="TWE15466.1"/>
    </source>
</evidence>
<dbReference type="InterPro" id="IPR011042">
    <property type="entry name" value="6-blade_b-propeller_TolB-like"/>
</dbReference>
<name>A0A561EIM1_9ACTN</name>
<dbReference type="Gene3D" id="2.120.10.30">
    <property type="entry name" value="TolB, C-terminal domain"/>
    <property type="match status" value="1"/>
</dbReference>
<organism evidence="3 4">
    <name type="scientific">Kitasatospora atroaurantiaca</name>
    <dbReference type="NCBI Taxonomy" id="285545"/>
    <lineage>
        <taxon>Bacteria</taxon>
        <taxon>Bacillati</taxon>
        <taxon>Actinomycetota</taxon>
        <taxon>Actinomycetes</taxon>
        <taxon>Kitasatosporales</taxon>
        <taxon>Streptomycetaceae</taxon>
        <taxon>Kitasatospora</taxon>
    </lineage>
</organism>
<dbReference type="AlphaFoldDB" id="A0A561EIM1"/>
<feature type="signal peptide" evidence="2">
    <location>
        <begin position="1"/>
        <end position="26"/>
    </location>
</feature>
<dbReference type="Proteomes" id="UP000318416">
    <property type="component" value="Unassembled WGS sequence"/>
</dbReference>
<sequence>MSARTRRTTAAAVALTAAITTGGALLLTGCGPTDSTDTGAAPAGSAPASANRASATPSGATRASASPTATKPAVNGTANSKLTISNGTNHVLMNGTSVDFGTIVRDLAWSPNGSKAVFINGSGDLVVSNPDGSGRVVVAKNPGGQTWSHPTWQVMAADENVPTTKNNIFFAVAQGGTSRLAGVSATDVNGTPQTLRLGTEAGDNVPELPQTGNTWPNSRGSHGTAVYANTTTGDVYIRDDYLRQQGSVITQGSQPALAPNAQEIVFVRSVGGHDHIFEENLLEGRTAKDLTPNATTDYTEPAWSPDGTTLAVRTPDGIATLPADGSAAPTMVSTYPGLPAYRG</sequence>
<feature type="region of interest" description="Disordered" evidence="1">
    <location>
        <begin position="36"/>
        <end position="77"/>
    </location>
</feature>
<dbReference type="PROSITE" id="PS51257">
    <property type="entry name" value="PROKAR_LIPOPROTEIN"/>
    <property type="match status" value="1"/>
</dbReference>
<reference evidence="3 4" key="1">
    <citation type="submission" date="2019-06" db="EMBL/GenBank/DDBJ databases">
        <title>Sequencing the genomes of 1000 actinobacteria strains.</title>
        <authorList>
            <person name="Klenk H.-P."/>
        </authorList>
    </citation>
    <scope>NUCLEOTIDE SEQUENCE [LARGE SCALE GENOMIC DNA]</scope>
    <source>
        <strain evidence="3 4">DSM 41649</strain>
    </source>
</reference>
<dbReference type="InterPro" id="IPR011659">
    <property type="entry name" value="WD40"/>
</dbReference>
<gene>
    <name evidence="3" type="ORF">FB465_0360</name>
</gene>
<accession>A0A561EIM1</accession>
<proteinExistence type="predicted"/>
<dbReference type="SUPFAM" id="SSF69304">
    <property type="entry name" value="Tricorn protease N-terminal domain"/>
    <property type="match status" value="1"/>
</dbReference>
<feature type="chain" id="PRO_5038488202" evidence="2">
    <location>
        <begin position="27"/>
        <end position="343"/>
    </location>
</feature>
<comment type="caution">
    <text evidence="3">The sequence shown here is derived from an EMBL/GenBank/DDBJ whole genome shotgun (WGS) entry which is preliminary data.</text>
</comment>